<keyword evidence="3" id="KW-1185">Reference proteome</keyword>
<proteinExistence type="predicted"/>
<feature type="region of interest" description="Disordered" evidence="1">
    <location>
        <begin position="1"/>
        <end position="58"/>
    </location>
</feature>
<evidence type="ECO:0000313" key="2">
    <source>
        <dbReference type="EMBL" id="KAK2859783.1"/>
    </source>
</evidence>
<dbReference type="EMBL" id="JAUPFM010000002">
    <property type="protein sequence ID" value="KAK2859783.1"/>
    <property type="molecule type" value="Genomic_DNA"/>
</dbReference>
<gene>
    <name evidence="2" type="ORF">Q5P01_004403</name>
</gene>
<dbReference type="AlphaFoldDB" id="A0AA88T179"/>
<organism evidence="2 3">
    <name type="scientific">Channa striata</name>
    <name type="common">Snakehead murrel</name>
    <name type="synonym">Ophicephalus striatus</name>
    <dbReference type="NCBI Taxonomy" id="64152"/>
    <lineage>
        <taxon>Eukaryota</taxon>
        <taxon>Metazoa</taxon>
        <taxon>Chordata</taxon>
        <taxon>Craniata</taxon>
        <taxon>Vertebrata</taxon>
        <taxon>Euteleostomi</taxon>
        <taxon>Actinopterygii</taxon>
        <taxon>Neopterygii</taxon>
        <taxon>Teleostei</taxon>
        <taxon>Neoteleostei</taxon>
        <taxon>Acanthomorphata</taxon>
        <taxon>Anabantaria</taxon>
        <taxon>Anabantiformes</taxon>
        <taxon>Channoidei</taxon>
        <taxon>Channidae</taxon>
        <taxon>Channa</taxon>
    </lineage>
</organism>
<evidence type="ECO:0000313" key="3">
    <source>
        <dbReference type="Proteomes" id="UP001187415"/>
    </source>
</evidence>
<reference evidence="2" key="1">
    <citation type="submission" date="2023-07" db="EMBL/GenBank/DDBJ databases">
        <title>Chromosome-level Genome Assembly of Striped Snakehead (Channa striata).</title>
        <authorList>
            <person name="Liu H."/>
        </authorList>
    </citation>
    <scope>NUCLEOTIDE SEQUENCE</scope>
    <source>
        <strain evidence="2">Gz</strain>
        <tissue evidence="2">Muscle</tissue>
    </source>
</reference>
<dbReference type="Proteomes" id="UP001187415">
    <property type="component" value="Unassembled WGS sequence"/>
</dbReference>
<evidence type="ECO:0000256" key="1">
    <source>
        <dbReference type="SAM" id="MobiDB-lite"/>
    </source>
</evidence>
<accession>A0AA88T179</accession>
<protein>
    <submittedName>
        <fullName evidence="2">Uncharacterized protein</fullName>
    </submittedName>
</protein>
<name>A0AA88T179_CHASR</name>
<comment type="caution">
    <text evidence="2">The sequence shown here is derived from an EMBL/GenBank/DDBJ whole genome shotgun (WGS) entry which is preliminary data.</text>
</comment>
<sequence length="221" mass="24417">MADPDSQSPAELLQKKRVSIFIPADSSDPGLDGPGREEEEDEGDRGLTKARPPQLDLRRESMATAHRRLGGQNLRAASHMTSPTMVPPSTAVSAKRMMLLSNEARREMAKQAKAMKEERRAALDNRHKYLISRLVDAGTLGEEEVEDALVSDEKFTLLDDFFAANGSKKLIFFYQNVNNPSSSLASFVDSQKKLFLTTGNSEASGNCFTFSKTLAQFTELE</sequence>